<comment type="subcellular location">
    <subcellularLocation>
        <location evidence="9">Cytoplasm</location>
    </subcellularLocation>
</comment>
<name>A0A1F6VG60_9BACT</name>
<dbReference type="GO" id="GO:0004817">
    <property type="term" value="F:cysteine-tRNA ligase activity"/>
    <property type="evidence" value="ECO:0007669"/>
    <property type="project" value="UniProtKB-UniRule"/>
</dbReference>
<dbReference type="HAMAP" id="MF_00041">
    <property type="entry name" value="Cys_tRNA_synth"/>
    <property type="match status" value="1"/>
</dbReference>
<dbReference type="GO" id="GO:0008270">
    <property type="term" value="F:zinc ion binding"/>
    <property type="evidence" value="ECO:0007669"/>
    <property type="project" value="UniProtKB-UniRule"/>
</dbReference>
<accession>A0A1F6VG60</accession>
<dbReference type="EC" id="6.1.1.16" evidence="9"/>
<dbReference type="SUPFAM" id="SSF52374">
    <property type="entry name" value="Nucleotidylyl transferase"/>
    <property type="match status" value="1"/>
</dbReference>
<feature type="short sequence motif" description="'HIGH' region" evidence="9">
    <location>
        <begin position="31"/>
        <end position="41"/>
    </location>
</feature>
<comment type="caution">
    <text evidence="12">The sequence shown here is derived from an EMBL/GenBank/DDBJ whole genome shotgun (WGS) entry which is preliminary data.</text>
</comment>
<evidence type="ECO:0000256" key="5">
    <source>
        <dbReference type="ARBA" id="ARBA00022833"/>
    </source>
</evidence>
<evidence type="ECO:0000256" key="3">
    <source>
        <dbReference type="ARBA" id="ARBA00022723"/>
    </source>
</evidence>
<keyword evidence="6 9" id="KW-0067">ATP-binding</keyword>
<comment type="subunit">
    <text evidence="1 9">Monomer.</text>
</comment>
<evidence type="ECO:0000256" key="2">
    <source>
        <dbReference type="ARBA" id="ARBA00022598"/>
    </source>
</evidence>
<dbReference type="InterPro" id="IPR024909">
    <property type="entry name" value="Cys-tRNA/MSH_ligase"/>
</dbReference>
<evidence type="ECO:0000256" key="4">
    <source>
        <dbReference type="ARBA" id="ARBA00022741"/>
    </source>
</evidence>
<comment type="cofactor">
    <cofactor evidence="9">
        <name>Zn(2+)</name>
        <dbReference type="ChEBI" id="CHEBI:29105"/>
    </cofactor>
    <text evidence="9">Binds 1 zinc ion per subunit.</text>
</comment>
<dbReference type="AlphaFoldDB" id="A0A1F6VG60"/>
<feature type="binding site" evidence="9">
    <location>
        <position position="283"/>
    </location>
    <ligand>
        <name>ATP</name>
        <dbReference type="ChEBI" id="CHEBI:30616"/>
    </ligand>
</feature>
<dbReference type="EMBL" id="MFTS01000003">
    <property type="protein sequence ID" value="OGI68592.1"/>
    <property type="molecule type" value="Genomic_DNA"/>
</dbReference>
<keyword evidence="8 9" id="KW-0030">Aminoacyl-tRNA synthetase</keyword>
<feature type="binding site" evidence="9">
    <location>
        <position position="247"/>
    </location>
    <ligand>
        <name>Zn(2+)</name>
        <dbReference type="ChEBI" id="CHEBI:29105"/>
    </ligand>
</feature>
<evidence type="ECO:0000256" key="8">
    <source>
        <dbReference type="ARBA" id="ARBA00023146"/>
    </source>
</evidence>
<dbReference type="PANTHER" id="PTHR10890">
    <property type="entry name" value="CYSTEINYL-TRNA SYNTHETASE"/>
    <property type="match status" value="1"/>
</dbReference>
<feature type="short sequence motif" description="'KMSKS' region" evidence="9">
    <location>
        <begin position="280"/>
        <end position="284"/>
    </location>
</feature>
<keyword evidence="4 9" id="KW-0547">Nucleotide-binding</keyword>
<dbReference type="InterPro" id="IPR009080">
    <property type="entry name" value="tRNAsynth_Ia_anticodon-bd"/>
</dbReference>
<gene>
    <name evidence="9" type="primary">cysS</name>
    <name evidence="12" type="ORF">A2738_01790</name>
</gene>
<dbReference type="InterPro" id="IPR015803">
    <property type="entry name" value="Cys-tRNA-ligase"/>
</dbReference>
<feature type="binding site" evidence="9">
    <location>
        <position position="29"/>
    </location>
    <ligand>
        <name>Zn(2+)</name>
        <dbReference type="ChEBI" id="CHEBI:29105"/>
    </ligand>
</feature>
<feature type="binding site" evidence="9">
    <location>
        <position position="251"/>
    </location>
    <ligand>
        <name>Zn(2+)</name>
        <dbReference type="ChEBI" id="CHEBI:29105"/>
    </ligand>
</feature>
<comment type="catalytic activity">
    <reaction evidence="9">
        <text>tRNA(Cys) + L-cysteine + ATP = L-cysteinyl-tRNA(Cys) + AMP + diphosphate</text>
        <dbReference type="Rhea" id="RHEA:17773"/>
        <dbReference type="Rhea" id="RHEA-COMP:9661"/>
        <dbReference type="Rhea" id="RHEA-COMP:9679"/>
        <dbReference type="ChEBI" id="CHEBI:30616"/>
        <dbReference type="ChEBI" id="CHEBI:33019"/>
        <dbReference type="ChEBI" id="CHEBI:35235"/>
        <dbReference type="ChEBI" id="CHEBI:78442"/>
        <dbReference type="ChEBI" id="CHEBI:78517"/>
        <dbReference type="ChEBI" id="CHEBI:456215"/>
        <dbReference type="EC" id="6.1.1.16"/>
    </reaction>
</comment>
<feature type="domain" description="tRNA synthetases class I catalytic" evidence="10">
    <location>
        <begin position="16"/>
        <end position="327"/>
    </location>
</feature>
<dbReference type="NCBIfam" id="TIGR00435">
    <property type="entry name" value="cysS"/>
    <property type="match status" value="1"/>
</dbReference>
<keyword evidence="9" id="KW-0963">Cytoplasm</keyword>
<proteinExistence type="inferred from homology"/>
<dbReference type="InterPro" id="IPR032678">
    <property type="entry name" value="tRNA-synt_1_cat_dom"/>
</dbReference>
<dbReference type="Gene3D" id="1.20.120.640">
    <property type="entry name" value="Anticodon-binding domain of a subclass of class I aminoacyl-tRNA synthetases"/>
    <property type="match status" value="1"/>
</dbReference>
<reference evidence="12 13" key="1">
    <citation type="journal article" date="2016" name="Nat. Commun.">
        <title>Thousands of microbial genomes shed light on interconnected biogeochemical processes in an aquifer system.</title>
        <authorList>
            <person name="Anantharaman K."/>
            <person name="Brown C.T."/>
            <person name="Hug L.A."/>
            <person name="Sharon I."/>
            <person name="Castelle C.J."/>
            <person name="Probst A.J."/>
            <person name="Thomas B.C."/>
            <person name="Singh A."/>
            <person name="Wilkins M.J."/>
            <person name="Karaoz U."/>
            <person name="Brodie E.L."/>
            <person name="Williams K.H."/>
            <person name="Hubbard S.S."/>
            <person name="Banfield J.F."/>
        </authorList>
    </citation>
    <scope>NUCLEOTIDE SEQUENCE [LARGE SCALE GENOMIC DNA]</scope>
</reference>
<keyword evidence="2 9" id="KW-0436">Ligase</keyword>
<dbReference type="GO" id="GO:0005829">
    <property type="term" value="C:cytosol"/>
    <property type="evidence" value="ECO:0007669"/>
    <property type="project" value="TreeGrafter"/>
</dbReference>
<comment type="similarity">
    <text evidence="9">Belongs to the class-I aminoacyl-tRNA synthetase family.</text>
</comment>
<dbReference type="Pfam" id="PF01406">
    <property type="entry name" value="tRNA-synt_1e"/>
    <property type="match status" value="1"/>
</dbReference>
<protein>
    <recommendedName>
        <fullName evidence="9">Cysteine--tRNA ligase</fullName>
        <ecNumber evidence="9">6.1.1.16</ecNumber>
    </recommendedName>
    <alternativeName>
        <fullName evidence="9">Cysteinyl-tRNA synthetase</fullName>
        <shortName evidence="9">CysRS</shortName>
    </alternativeName>
</protein>
<sequence length="462" mass="53279">MSVKFYNTLSRKKENFSPIHKKEVRMYTCGPTVYNYTHIGNLRAYVFADVLQKTLEYSGYEVKRVMNITDIGHLSSDADSGDDKMTKGLLREGKELNLKNMRGLAEFYTEKFKEDLNKLNIKIPSHIYFASDHIKEDTELIGKLEENKYTYKTNDGIYFDTSKMPDYGVLWGGKRERNEDHARIAENKEKKNPEDFALWKFNEKIGFESPWGKGFPGWHIECSAMSLKFLGEQFDIHTGGIDLIPTHHTNEIAQSECATGKKPFVRFWMHNEFVDTGSEKMSKSAGNFLKLDSLSEKNISPTTYRFWLLMASYRTKVNFVWEALEGAETALKRLFNLYLELGDEIGQIHHESQHKFKGFITDDLDTPRALTVLWDVLKNESISPADKKATVLDFDKVLGLGFADLKEAKEISIPEEVSKLIKAREEARKNKDFQKSDELRKEINYLGYEIKDTGDGQKVSRI</sequence>
<dbReference type="InterPro" id="IPR014729">
    <property type="entry name" value="Rossmann-like_a/b/a_fold"/>
</dbReference>
<evidence type="ECO:0000256" key="6">
    <source>
        <dbReference type="ARBA" id="ARBA00022840"/>
    </source>
</evidence>
<dbReference type="GO" id="GO:0005524">
    <property type="term" value="F:ATP binding"/>
    <property type="evidence" value="ECO:0007669"/>
    <property type="project" value="UniProtKB-UniRule"/>
</dbReference>
<feature type="binding site" evidence="9">
    <location>
        <position position="222"/>
    </location>
    <ligand>
        <name>Zn(2+)</name>
        <dbReference type="ChEBI" id="CHEBI:29105"/>
    </ligand>
</feature>
<dbReference type="Proteomes" id="UP000178235">
    <property type="component" value="Unassembled WGS sequence"/>
</dbReference>
<keyword evidence="7 9" id="KW-0648">Protein biosynthesis</keyword>
<evidence type="ECO:0000256" key="7">
    <source>
        <dbReference type="ARBA" id="ARBA00022917"/>
    </source>
</evidence>
<evidence type="ECO:0000313" key="12">
    <source>
        <dbReference type="EMBL" id="OGI68592.1"/>
    </source>
</evidence>
<keyword evidence="3 9" id="KW-0479">Metal-binding</keyword>
<keyword evidence="5 9" id="KW-0862">Zinc</keyword>
<dbReference type="PANTHER" id="PTHR10890:SF3">
    <property type="entry name" value="CYSTEINE--TRNA LIGASE, CYTOPLASMIC"/>
    <property type="match status" value="1"/>
</dbReference>
<dbReference type="PRINTS" id="PR00983">
    <property type="entry name" value="TRNASYNTHCYS"/>
</dbReference>
<dbReference type="CDD" id="cd00672">
    <property type="entry name" value="CysRS_core"/>
    <property type="match status" value="1"/>
</dbReference>
<dbReference type="SUPFAM" id="SSF47323">
    <property type="entry name" value="Anticodon-binding domain of a subclass of class I aminoacyl-tRNA synthetases"/>
    <property type="match status" value="1"/>
</dbReference>
<feature type="domain" description="Cysteinyl-tRNA ligase anticodon binding" evidence="11">
    <location>
        <begin position="413"/>
        <end position="458"/>
    </location>
</feature>
<dbReference type="Gene3D" id="3.40.50.620">
    <property type="entry name" value="HUPs"/>
    <property type="match status" value="1"/>
</dbReference>
<evidence type="ECO:0000256" key="9">
    <source>
        <dbReference type="HAMAP-Rule" id="MF_00041"/>
    </source>
</evidence>
<evidence type="ECO:0000313" key="13">
    <source>
        <dbReference type="Proteomes" id="UP000178235"/>
    </source>
</evidence>
<evidence type="ECO:0000259" key="11">
    <source>
        <dbReference type="Pfam" id="PF23493"/>
    </source>
</evidence>
<evidence type="ECO:0000256" key="1">
    <source>
        <dbReference type="ARBA" id="ARBA00011245"/>
    </source>
</evidence>
<evidence type="ECO:0000259" key="10">
    <source>
        <dbReference type="Pfam" id="PF01406"/>
    </source>
</evidence>
<dbReference type="InterPro" id="IPR056411">
    <property type="entry name" value="CysS_C"/>
</dbReference>
<dbReference type="Pfam" id="PF23493">
    <property type="entry name" value="CysS_C"/>
    <property type="match status" value="1"/>
</dbReference>
<organism evidence="12 13">
    <name type="scientific">Candidatus Nomurabacteria bacterium RIFCSPHIGHO2_01_FULL_42_15</name>
    <dbReference type="NCBI Taxonomy" id="1801742"/>
    <lineage>
        <taxon>Bacteria</taxon>
        <taxon>Candidatus Nomuraibacteriota</taxon>
    </lineage>
</organism>
<dbReference type="GO" id="GO:0006423">
    <property type="term" value="P:cysteinyl-tRNA aminoacylation"/>
    <property type="evidence" value="ECO:0007669"/>
    <property type="project" value="UniProtKB-UniRule"/>
</dbReference>